<keyword evidence="1" id="KW-0472">Membrane</keyword>
<organism evidence="2">
    <name type="scientific">uncultured Woeseiaceae bacterium</name>
    <dbReference type="NCBI Taxonomy" id="1983305"/>
    <lineage>
        <taxon>Bacteria</taxon>
        <taxon>Pseudomonadati</taxon>
        <taxon>Pseudomonadota</taxon>
        <taxon>Gammaproteobacteria</taxon>
        <taxon>Woeseiales</taxon>
        <taxon>Woeseiaceae</taxon>
        <taxon>environmental samples</taxon>
    </lineage>
</organism>
<dbReference type="EMBL" id="LR633967">
    <property type="protein sequence ID" value="VUX56179.1"/>
    <property type="molecule type" value="Genomic_DNA"/>
</dbReference>
<accession>A0A7D9D2E2</accession>
<feature type="transmembrane region" description="Helical" evidence="1">
    <location>
        <begin position="42"/>
        <end position="60"/>
    </location>
</feature>
<evidence type="ECO:0000256" key="1">
    <source>
        <dbReference type="SAM" id="Phobius"/>
    </source>
</evidence>
<feature type="transmembrane region" description="Helical" evidence="1">
    <location>
        <begin position="105"/>
        <end position="123"/>
    </location>
</feature>
<evidence type="ECO:0000313" key="2">
    <source>
        <dbReference type="EMBL" id="VUX56179.1"/>
    </source>
</evidence>
<name>A0A7D9D2E2_9GAMM</name>
<sequence length="138" mass="15971">MSSFYFKTFARLALLPYIGGTVIHILRLIYDLPIDKIPFEVDWLVVIIGGYAGIGLIIYASRIPFQNLFDKIIYGLLIFHLNGSVILHAYILWSGSHEVLNVFSYGYSFFAVAYFMGLGYYVLRLKKRLYRKQQPSEE</sequence>
<reference evidence="2" key="1">
    <citation type="submission" date="2019-07" db="EMBL/GenBank/DDBJ databases">
        <authorList>
            <person name="Weber M."/>
            <person name="Kostadinov I."/>
            <person name="Kostadinov D I."/>
        </authorList>
    </citation>
    <scope>NUCLEOTIDE SEQUENCE</scope>
    <source>
        <strain evidence="2">Gfbio:sag-sample-m06:053724c1-46a9-4a36-b237-ea2bf867836b</strain>
    </source>
</reference>
<feature type="transmembrane region" description="Helical" evidence="1">
    <location>
        <begin position="72"/>
        <end position="93"/>
    </location>
</feature>
<protein>
    <submittedName>
        <fullName evidence="2">Uncharacterized protein</fullName>
    </submittedName>
</protein>
<feature type="transmembrane region" description="Helical" evidence="1">
    <location>
        <begin position="12"/>
        <end position="30"/>
    </location>
</feature>
<gene>
    <name evidence="2" type="ORF">JTBM06_V1_370003</name>
</gene>
<keyword evidence="1" id="KW-1133">Transmembrane helix</keyword>
<dbReference type="AlphaFoldDB" id="A0A7D9D2E2"/>
<keyword evidence="1" id="KW-0812">Transmembrane</keyword>
<proteinExistence type="predicted"/>